<dbReference type="InterPro" id="IPR050179">
    <property type="entry name" value="Trans_hexapeptide_repeat"/>
</dbReference>
<dbReference type="Proteomes" id="UP000207598">
    <property type="component" value="Unassembled WGS sequence"/>
</dbReference>
<dbReference type="CDD" id="cd03349">
    <property type="entry name" value="LbH_XAT"/>
    <property type="match status" value="1"/>
</dbReference>
<dbReference type="Gene3D" id="2.160.10.10">
    <property type="entry name" value="Hexapeptide repeat proteins"/>
    <property type="match status" value="1"/>
</dbReference>
<evidence type="ECO:0000256" key="1">
    <source>
        <dbReference type="ARBA" id="ARBA00007274"/>
    </source>
</evidence>
<dbReference type="Pfam" id="PF00132">
    <property type="entry name" value="Hexapep"/>
    <property type="match status" value="1"/>
</dbReference>
<keyword evidence="4 6" id="KW-0012">Acyltransferase</keyword>
<reference evidence="6 7" key="1">
    <citation type="submission" date="2017-05" db="EMBL/GenBank/DDBJ databases">
        <authorList>
            <person name="Song R."/>
            <person name="Chenine A.L."/>
            <person name="Ruprecht R.M."/>
        </authorList>
    </citation>
    <scope>NUCLEOTIDE SEQUENCE [LARGE SCALE GENOMIC DNA]</scope>
    <source>
        <strain evidence="6 7">CECT 8898</strain>
    </source>
</reference>
<evidence type="ECO:0000256" key="3">
    <source>
        <dbReference type="ARBA" id="ARBA00022737"/>
    </source>
</evidence>
<keyword evidence="7" id="KW-1185">Reference proteome</keyword>
<evidence type="ECO:0000256" key="2">
    <source>
        <dbReference type="ARBA" id="ARBA00022679"/>
    </source>
</evidence>
<dbReference type="RefSeq" id="WP_094021355.1">
    <property type="nucleotide sequence ID" value="NZ_FXYF01000006.1"/>
</dbReference>
<name>A0A238KHC2_9RHOB</name>
<keyword evidence="2 6" id="KW-0808">Transferase</keyword>
<dbReference type="AlphaFoldDB" id="A0A238KHC2"/>
<comment type="similarity">
    <text evidence="1">Belongs to the transferase hexapeptide repeat family.</text>
</comment>
<feature type="region of interest" description="Disordered" evidence="5">
    <location>
        <begin position="1"/>
        <end position="22"/>
    </location>
</feature>
<dbReference type="GO" id="GO:0008811">
    <property type="term" value="F:chloramphenicol O-acetyltransferase activity"/>
    <property type="evidence" value="ECO:0007669"/>
    <property type="project" value="UniProtKB-EC"/>
</dbReference>
<organism evidence="6 7">
    <name type="scientific">Maliponia aquimaris</name>
    <dbReference type="NCBI Taxonomy" id="1673631"/>
    <lineage>
        <taxon>Bacteria</taxon>
        <taxon>Pseudomonadati</taxon>
        <taxon>Pseudomonadota</taxon>
        <taxon>Alphaproteobacteria</taxon>
        <taxon>Rhodobacterales</taxon>
        <taxon>Paracoccaceae</taxon>
        <taxon>Maliponia</taxon>
    </lineage>
</organism>
<gene>
    <name evidence="6" type="primary">cat</name>
    <name evidence="6" type="ORF">MAA8898_02529</name>
</gene>
<protein>
    <submittedName>
        <fullName evidence="6">Chloramphenicol acetyltransferase</fullName>
        <ecNumber evidence="6">2.3.1.28</ecNumber>
    </submittedName>
</protein>
<proteinExistence type="inferred from homology"/>
<dbReference type="PANTHER" id="PTHR43300:SF11">
    <property type="entry name" value="ACETYLTRANSFERASE RV3034C-RELATED"/>
    <property type="match status" value="1"/>
</dbReference>
<dbReference type="PANTHER" id="PTHR43300">
    <property type="entry name" value="ACETYLTRANSFERASE"/>
    <property type="match status" value="1"/>
</dbReference>
<dbReference type="InterPro" id="IPR018357">
    <property type="entry name" value="Hexapep_transf_CS"/>
</dbReference>
<dbReference type="SUPFAM" id="SSF51161">
    <property type="entry name" value="Trimeric LpxA-like enzymes"/>
    <property type="match status" value="1"/>
</dbReference>
<dbReference type="OrthoDB" id="9815592at2"/>
<evidence type="ECO:0000256" key="4">
    <source>
        <dbReference type="ARBA" id="ARBA00023315"/>
    </source>
</evidence>
<sequence length="228" mass="24594">MPFSLPDAARPHPITLPDGTPHGGTVHLKAVIDHPRFEVGAHSYASDFDPPQDWATRLAPYLFPFSQERLSLGKFCQVAHGVRFLTSSANHATDGLTTYPFAVFDPDSMTGYQPDTRDTVIGHDVWLGYGALVLPGARIGNGVIVGAGAVVRGTVPDYAVVTGNPAQVVRLRFTPAEIATLNALAWWDWHDDTIAAARPALECGDVAALQQMAPRGQPRLPRNENGRP</sequence>
<dbReference type="InterPro" id="IPR001451">
    <property type="entry name" value="Hexapep"/>
</dbReference>
<dbReference type="InterPro" id="IPR011004">
    <property type="entry name" value="Trimer_LpxA-like_sf"/>
</dbReference>
<dbReference type="EMBL" id="FXYF01000006">
    <property type="protein sequence ID" value="SMX42130.1"/>
    <property type="molecule type" value="Genomic_DNA"/>
</dbReference>
<dbReference type="EC" id="2.3.1.28" evidence="6"/>
<dbReference type="PROSITE" id="PS00101">
    <property type="entry name" value="HEXAPEP_TRANSFERASES"/>
    <property type="match status" value="1"/>
</dbReference>
<evidence type="ECO:0000256" key="5">
    <source>
        <dbReference type="SAM" id="MobiDB-lite"/>
    </source>
</evidence>
<evidence type="ECO:0000313" key="7">
    <source>
        <dbReference type="Proteomes" id="UP000207598"/>
    </source>
</evidence>
<accession>A0A238KHC2</accession>
<keyword evidence="3" id="KW-0677">Repeat</keyword>
<evidence type="ECO:0000313" key="6">
    <source>
        <dbReference type="EMBL" id="SMX42130.1"/>
    </source>
</evidence>